<dbReference type="Proteomes" id="UP000663846">
    <property type="component" value="Unassembled WGS sequence"/>
</dbReference>
<evidence type="ECO:0000256" key="1">
    <source>
        <dbReference type="SAM" id="MobiDB-lite"/>
    </source>
</evidence>
<dbReference type="EMBL" id="CAJMWS010000943">
    <property type="protein sequence ID" value="CAE6469718.1"/>
    <property type="molecule type" value="Genomic_DNA"/>
</dbReference>
<sequence length="134" mass="15651">MENKRAEKTDYALEKRMELEMKQLEEDRERRKRHWEIEDEDRKRRRLIEDEDRERRRLGNKANQAATHKQAQVKFFLELANNSVGESADTFRQHAMALAAAIAKETLESMSSSKGGNSGAPSADVRMQDNMRED</sequence>
<reference evidence="2" key="1">
    <citation type="submission" date="2021-01" db="EMBL/GenBank/DDBJ databases">
        <authorList>
            <person name="Kaushik A."/>
        </authorList>
    </citation>
    <scope>NUCLEOTIDE SEQUENCE</scope>
    <source>
        <strain evidence="2">AG1-1C</strain>
    </source>
</reference>
<dbReference type="AlphaFoldDB" id="A0A8H3BXQ7"/>
<organism evidence="2 3">
    <name type="scientific">Rhizoctonia solani</name>
    <dbReference type="NCBI Taxonomy" id="456999"/>
    <lineage>
        <taxon>Eukaryota</taxon>
        <taxon>Fungi</taxon>
        <taxon>Dikarya</taxon>
        <taxon>Basidiomycota</taxon>
        <taxon>Agaricomycotina</taxon>
        <taxon>Agaricomycetes</taxon>
        <taxon>Cantharellales</taxon>
        <taxon>Ceratobasidiaceae</taxon>
        <taxon>Rhizoctonia</taxon>
    </lineage>
</organism>
<accession>A0A8H3BXQ7</accession>
<evidence type="ECO:0000313" key="3">
    <source>
        <dbReference type="Proteomes" id="UP000663846"/>
    </source>
</evidence>
<feature type="region of interest" description="Disordered" evidence="1">
    <location>
        <begin position="107"/>
        <end position="134"/>
    </location>
</feature>
<proteinExistence type="predicted"/>
<protein>
    <submittedName>
        <fullName evidence="2">Uncharacterized protein</fullName>
    </submittedName>
</protein>
<feature type="region of interest" description="Disordered" evidence="1">
    <location>
        <begin position="25"/>
        <end position="67"/>
    </location>
</feature>
<evidence type="ECO:0000313" key="2">
    <source>
        <dbReference type="EMBL" id="CAE6469718.1"/>
    </source>
</evidence>
<name>A0A8H3BXQ7_9AGAM</name>
<gene>
    <name evidence="2" type="ORF">RDB_LOCUS173672</name>
</gene>
<comment type="caution">
    <text evidence="2">The sequence shown here is derived from an EMBL/GenBank/DDBJ whole genome shotgun (WGS) entry which is preliminary data.</text>
</comment>